<feature type="compositionally biased region" description="Basic and acidic residues" evidence="2">
    <location>
        <begin position="376"/>
        <end position="391"/>
    </location>
</feature>
<feature type="region of interest" description="Disordered" evidence="2">
    <location>
        <begin position="1204"/>
        <end position="1240"/>
    </location>
</feature>
<feature type="compositionally biased region" description="Basic and acidic residues" evidence="2">
    <location>
        <begin position="303"/>
        <end position="313"/>
    </location>
</feature>
<evidence type="ECO:0000313" key="4">
    <source>
        <dbReference type="EMBL" id="CAL6082420.1"/>
    </source>
</evidence>
<dbReference type="EMBL" id="CAXDID020000364">
    <property type="protein sequence ID" value="CAL6082420.1"/>
    <property type="molecule type" value="Genomic_DNA"/>
</dbReference>
<feature type="region of interest" description="Disordered" evidence="2">
    <location>
        <begin position="1337"/>
        <end position="1395"/>
    </location>
</feature>
<evidence type="ECO:0000256" key="2">
    <source>
        <dbReference type="SAM" id="MobiDB-lite"/>
    </source>
</evidence>
<feature type="compositionally biased region" description="Polar residues" evidence="2">
    <location>
        <begin position="1221"/>
        <end position="1231"/>
    </location>
</feature>
<feature type="compositionally biased region" description="Basic and acidic residues" evidence="2">
    <location>
        <begin position="16"/>
        <end position="30"/>
    </location>
</feature>
<dbReference type="EMBL" id="CATOUU010000855">
    <property type="protein sequence ID" value="CAI9955087.1"/>
    <property type="molecule type" value="Genomic_DNA"/>
</dbReference>
<feature type="coiled-coil region" evidence="1">
    <location>
        <begin position="488"/>
        <end position="539"/>
    </location>
</feature>
<protein>
    <submittedName>
        <fullName evidence="3">Uncharacterized protein</fullName>
    </submittedName>
</protein>
<dbReference type="Proteomes" id="UP001642409">
    <property type="component" value="Unassembled WGS sequence"/>
</dbReference>
<feature type="compositionally biased region" description="Basic and acidic residues" evidence="2">
    <location>
        <begin position="126"/>
        <end position="155"/>
    </location>
</feature>
<feature type="compositionally biased region" description="Basic and acidic residues" evidence="2">
    <location>
        <begin position="197"/>
        <end position="211"/>
    </location>
</feature>
<gene>
    <name evidence="3" type="ORF">HINF_LOCUS42732</name>
    <name evidence="4" type="ORF">HINF_LOCUS61212</name>
</gene>
<comment type="caution">
    <text evidence="3">The sequence shown here is derived from an EMBL/GenBank/DDBJ whole genome shotgun (WGS) entry which is preliminary data.</text>
</comment>
<feature type="compositionally biased region" description="Polar residues" evidence="2">
    <location>
        <begin position="394"/>
        <end position="405"/>
    </location>
</feature>
<feature type="compositionally biased region" description="Basic and acidic residues" evidence="2">
    <location>
        <begin position="44"/>
        <end position="61"/>
    </location>
</feature>
<reference evidence="4 5" key="2">
    <citation type="submission" date="2024-07" db="EMBL/GenBank/DDBJ databases">
        <authorList>
            <person name="Akdeniz Z."/>
        </authorList>
    </citation>
    <scope>NUCLEOTIDE SEQUENCE [LARGE SCALE GENOMIC DNA]</scope>
</reference>
<feature type="region of interest" description="Disordered" evidence="2">
    <location>
        <begin position="1268"/>
        <end position="1294"/>
    </location>
</feature>
<accession>A0AA86QF27</accession>
<organism evidence="3">
    <name type="scientific">Hexamita inflata</name>
    <dbReference type="NCBI Taxonomy" id="28002"/>
    <lineage>
        <taxon>Eukaryota</taxon>
        <taxon>Metamonada</taxon>
        <taxon>Diplomonadida</taxon>
        <taxon>Hexamitidae</taxon>
        <taxon>Hexamitinae</taxon>
        <taxon>Hexamita</taxon>
    </lineage>
</organism>
<keyword evidence="5" id="KW-1185">Reference proteome</keyword>
<feature type="region of interest" description="Disordered" evidence="2">
    <location>
        <begin position="1115"/>
        <end position="1143"/>
    </location>
</feature>
<feature type="region of interest" description="Disordered" evidence="2">
    <location>
        <begin position="1"/>
        <end position="405"/>
    </location>
</feature>
<keyword evidence="1" id="KW-0175">Coiled coil</keyword>
<feature type="compositionally biased region" description="Acidic residues" evidence="2">
    <location>
        <begin position="62"/>
        <end position="71"/>
    </location>
</feature>
<feature type="compositionally biased region" description="Basic and acidic residues" evidence="2">
    <location>
        <begin position="165"/>
        <end position="185"/>
    </location>
</feature>
<sequence length="1427" mass="164020">MSDFGDFGDDFNFDAPKPKAADKKAKKADDDLGDLDFGDDFGFDEPKPKPKATTEKKKVPNDDMDFGDDFNFEQPAKPKAKENKKEEPKDDMDFGDDFNFDEPKSKPKAKPAAKDDEFNFGDDDFESKPKKSESKSKKEEPKEVPAKPKAPKKDDDMDFGGDFDFDAKPKKSESKSKKEEPKDEMDFGDDDFNFDSKPAKKTEPAKPKQNDDEFNFGGDDFETKPKKSESKSKKEEPKDDMDFGGDFEFDAKPKKSESKSKKQEPKDDFGPMEFDEPKPKKAESKSKKAVENDDMDFGGDFEFDTKPKKQVKDDLEEDFAFDTKPKAKPEPKVEPKKSESRAKSTEKDEFAMDFAFDAPKSKESEPKSRASSGKKSFFEPKQEPIKKEEPILQKQPSQTLVKQPSQHIIQNVQKFEPEPQVIPQITQNTIQQQLSETAPVISLPRFEPQYLQNDFQVQHAQIQNIAPAAPAFTLDDIKNLLLQHQPNMQPINDQLTQLKAEITELKQQQVNAQNVTTKMQQLTDNTNQTQKQLEFKSNELMQRELAVQRKETELTFQKQAFVNENEVLDQQKMNQQQQANITNNLIKQSQEVLNVLKSFDQSLERKIDELFATKIVEPKIDMSMFNQNFNLQLKNLTNNLQGQIEQILTVQVGQMIQEQFQNMFRNYIQNLNQNLEQNQIQLINLLQQQQSPTPQQPINQQNLAQKIIQDINQNLNVHFQNVIEQLQFLPNAPIQNQDTMYCNNNPKGTCQVYVEVVKTLQSKLDQTENDLKTQNQSIQEQTLKLRMAQQEAEHIRYRYQTYEKDAAIKDQRASALEEMNIQQQNRLHQKERDMMIREQQLKLREEDINQLNKQLELKQVQLEKLRLEVNQKRDDLKSQQLLMEVEQEKEEIRQMQDVESKVFNVYRAGSVGRFNPQMQQYSYPDYPQSPSMSGNMSIQQPVQQVIQQPVQYIQPQSQQNQQMQQMQQFQQQQQNGMTYSQIEPPQQVRNPQLDSFQKAKQQLKDVVQRGASASVRNSQSINDPNDADTMQKMRALEISYGIQKDLPRKQAAKQEPLRISKSVDENQQVIQQQQEMINNMMKQMREMQSLNSSQQSTKMPVYEAQQYQQQYQAPTQFNPNQGKQKSETPSNADQIINKPFTPLPNNLVNTQPVVEMKPVSMVNENAQSLVISDDHRQKTQVIQQLPVQPVQQVQVAQPQVQYQEPVKQPVQMRNPTPPPQMTNYSQPKPTYQEQYQKAQQQILQPPTFQAPPAQPQDRKSQHVELDNLRPAASTSAPEQMKMKPITLTEPDKKQTLKAPEFSVGIDSEPQQQTQSESLSQQPKLQFMTAETSGISGLDFDFKPTKPLSGQASQNTNSLQNTASGMVSAQQSTTSPGKKLVSNPFEDTGASKSNNATLKNPFAEFKYDNNAFDVFEDGKSSTSPFFPF</sequence>
<feature type="compositionally biased region" description="Polar residues" evidence="2">
    <location>
        <begin position="1347"/>
        <end position="1375"/>
    </location>
</feature>
<evidence type="ECO:0000313" key="3">
    <source>
        <dbReference type="EMBL" id="CAI9955087.1"/>
    </source>
</evidence>
<feature type="coiled-coil region" evidence="1">
    <location>
        <begin position="626"/>
        <end position="688"/>
    </location>
</feature>
<feature type="compositionally biased region" description="Polar residues" evidence="2">
    <location>
        <begin position="1115"/>
        <end position="1134"/>
    </location>
</feature>
<reference evidence="3" key="1">
    <citation type="submission" date="2023-06" db="EMBL/GenBank/DDBJ databases">
        <authorList>
            <person name="Kurt Z."/>
        </authorList>
    </citation>
    <scope>NUCLEOTIDE SEQUENCE</scope>
</reference>
<feature type="compositionally biased region" description="Acidic residues" evidence="2">
    <location>
        <begin position="31"/>
        <end position="43"/>
    </location>
</feature>
<name>A0AA86QF27_9EUKA</name>
<feature type="compositionally biased region" description="Basic and acidic residues" evidence="2">
    <location>
        <begin position="359"/>
        <end position="368"/>
    </location>
</feature>
<evidence type="ECO:0000313" key="5">
    <source>
        <dbReference type="Proteomes" id="UP001642409"/>
    </source>
</evidence>
<proteinExistence type="predicted"/>
<feature type="compositionally biased region" description="Basic and acidic residues" evidence="2">
    <location>
        <begin position="249"/>
        <end position="291"/>
    </location>
</feature>
<feature type="compositionally biased region" description="Acidic residues" evidence="2">
    <location>
        <begin position="1"/>
        <end position="12"/>
    </location>
</feature>
<feature type="compositionally biased region" description="Basic and acidic residues" evidence="2">
    <location>
        <begin position="221"/>
        <end position="241"/>
    </location>
</feature>
<feature type="coiled-coil region" evidence="1">
    <location>
        <begin position="757"/>
        <end position="898"/>
    </location>
</feature>
<feature type="compositionally biased region" description="Basic and acidic residues" evidence="2">
    <location>
        <begin position="321"/>
        <end position="350"/>
    </location>
</feature>
<feature type="compositionally biased region" description="Basic and acidic residues" evidence="2">
    <location>
        <begin position="79"/>
        <end position="92"/>
    </location>
</feature>
<evidence type="ECO:0000256" key="1">
    <source>
        <dbReference type="SAM" id="Coils"/>
    </source>
</evidence>
<feature type="coiled-coil region" evidence="1">
    <location>
        <begin position="1063"/>
        <end position="1090"/>
    </location>
</feature>
<feature type="compositionally biased region" description="Acidic residues" evidence="2">
    <location>
        <begin position="292"/>
        <end position="302"/>
    </location>
</feature>